<protein>
    <submittedName>
        <fullName evidence="1">Uncharacterized protein</fullName>
    </submittedName>
</protein>
<gene>
    <name evidence="1" type="ORF">J5A58_03220</name>
</gene>
<reference evidence="1 2" key="1">
    <citation type="submission" date="2021-03" db="EMBL/GenBank/DDBJ databases">
        <title>Human Oral Microbial Genomes.</title>
        <authorList>
            <person name="Johnston C.D."/>
            <person name="Chen T."/>
            <person name="Dewhirst F.E."/>
        </authorList>
    </citation>
    <scope>NUCLEOTIDE SEQUENCE [LARGE SCALE GENOMIC DNA]</scope>
    <source>
        <strain evidence="1 2">F0054</strain>
    </source>
</reference>
<proteinExistence type="predicted"/>
<accession>A0ABX7XQV5</accession>
<dbReference type="EMBL" id="CP072361">
    <property type="protein sequence ID" value="QUB76008.1"/>
    <property type="molecule type" value="Genomic_DNA"/>
</dbReference>
<dbReference type="RefSeq" id="WP_211807996.1">
    <property type="nucleotide sequence ID" value="NZ_CP072361.1"/>
</dbReference>
<keyword evidence="2" id="KW-1185">Reference proteome</keyword>
<name>A0ABX7XQV5_9BACT</name>
<organism evidence="1 2">
    <name type="scientific">Prevotella melaninogenica</name>
    <dbReference type="NCBI Taxonomy" id="28132"/>
    <lineage>
        <taxon>Bacteria</taxon>
        <taxon>Pseudomonadati</taxon>
        <taxon>Bacteroidota</taxon>
        <taxon>Bacteroidia</taxon>
        <taxon>Bacteroidales</taxon>
        <taxon>Prevotellaceae</taxon>
        <taxon>Prevotella</taxon>
    </lineage>
</organism>
<evidence type="ECO:0000313" key="2">
    <source>
        <dbReference type="Proteomes" id="UP000682195"/>
    </source>
</evidence>
<dbReference type="Proteomes" id="UP000682195">
    <property type="component" value="Chromosome 1"/>
</dbReference>
<evidence type="ECO:0000313" key="1">
    <source>
        <dbReference type="EMBL" id="QUB76008.1"/>
    </source>
</evidence>
<sequence>MYESKGLSGKGGNAQDTSKPKKYIIMPSVKATMEYLVYYIRKHSNNYARWHSTKANAQEAYRKHLQGIVPRIVKSLEK</sequence>